<keyword evidence="1" id="KW-0732">Signal</keyword>
<evidence type="ECO:0000256" key="1">
    <source>
        <dbReference type="ARBA" id="ARBA00022729"/>
    </source>
</evidence>
<dbReference type="PANTHER" id="PTHR22953:SF153">
    <property type="entry name" value="PURPLE ACID PHOSPHATASE"/>
    <property type="match status" value="1"/>
</dbReference>
<gene>
    <name evidence="4" type="ORF">A3G52_03885</name>
</gene>
<organism evidence="4 5">
    <name type="scientific">Candidatus Taylorbacteria bacterium RIFCSPLOWO2_12_FULL_43_20</name>
    <dbReference type="NCBI Taxonomy" id="1802332"/>
    <lineage>
        <taxon>Bacteria</taxon>
        <taxon>Candidatus Tayloriibacteriota</taxon>
    </lineage>
</organism>
<proteinExistence type="predicted"/>
<dbReference type="InterPro" id="IPR039331">
    <property type="entry name" value="PAPs-like"/>
</dbReference>
<dbReference type="PANTHER" id="PTHR22953">
    <property type="entry name" value="ACID PHOSPHATASE RELATED"/>
    <property type="match status" value="1"/>
</dbReference>
<sequence>MKKKHWKILFISSVCVIGVALFIFIGYQKYENKSYSTLGKIMKGEPIFTFTSVGDYGASEKTAEVLNLINDLNPDFHIALGDFGYETDEEEWCRFTRDIIGEDLSFELIAGNHDSGMGGEKSVSKYVKCMPSMMPEISGIYGEQYYFDYPSDNPVLRIILISPDINYEGGRYDYDEKSDNWKWLEYSIDSARDSGIKWLIAGSHKPCLNLGSRGCEITEELEEYLIDKKVDVILHGHDHNYQRTKQLSCFDESEYLTDCATEGCGKDSLYDKNGGTVIITAGTGGRPLYDLVLGEAKTKYFASFDDGSYGTIRVSVYEDVLAGEFIDIRGQIKDRFLIKN</sequence>
<name>A0A1G2P1U8_9BACT</name>
<keyword evidence="2" id="KW-0812">Transmembrane</keyword>
<evidence type="ECO:0000259" key="3">
    <source>
        <dbReference type="Pfam" id="PF00149"/>
    </source>
</evidence>
<dbReference type="SUPFAM" id="SSF56300">
    <property type="entry name" value="Metallo-dependent phosphatases"/>
    <property type="match status" value="1"/>
</dbReference>
<dbReference type="EMBL" id="MHSK01000015">
    <property type="protein sequence ID" value="OHA42308.1"/>
    <property type="molecule type" value="Genomic_DNA"/>
</dbReference>
<evidence type="ECO:0000256" key="2">
    <source>
        <dbReference type="SAM" id="Phobius"/>
    </source>
</evidence>
<feature type="domain" description="Calcineurin-like phosphoesterase" evidence="3">
    <location>
        <begin position="57"/>
        <end position="241"/>
    </location>
</feature>
<accession>A0A1G2P1U8</accession>
<keyword evidence="2" id="KW-0472">Membrane</keyword>
<dbReference type="Pfam" id="PF00149">
    <property type="entry name" value="Metallophos"/>
    <property type="match status" value="1"/>
</dbReference>
<protein>
    <recommendedName>
        <fullName evidence="3">Calcineurin-like phosphoesterase domain-containing protein</fullName>
    </recommendedName>
</protein>
<dbReference type="AlphaFoldDB" id="A0A1G2P1U8"/>
<evidence type="ECO:0000313" key="5">
    <source>
        <dbReference type="Proteomes" id="UP000177269"/>
    </source>
</evidence>
<evidence type="ECO:0000313" key="4">
    <source>
        <dbReference type="EMBL" id="OHA42308.1"/>
    </source>
</evidence>
<comment type="caution">
    <text evidence="4">The sequence shown here is derived from an EMBL/GenBank/DDBJ whole genome shotgun (WGS) entry which is preliminary data.</text>
</comment>
<keyword evidence="2" id="KW-1133">Transmembrane helix</keyword>
<dbReference type="InterPro" id="IPR029052">
    <property type="entry name" value="Metallo-depent_PP-like"/>
</dbReference>
<dbReference type="GO" id="GO:0003993">
    <property type="term" value="F:acid phosphatase activity"/>
    <property type="evidence" value="ECO:0007669"/>
    <property type="project" value="InterPro"/>
</dbReference>
<dbReference type="Gene3D" id="3.60.21.10">
    <property type="match status" value="1"/>
</dbReference>
<dbReference type="Proteomes" id="UP000177269">
    <property type="component" value="Unassembled WGS sequence"/>
</dbReference>
<feature type="transmembrane region" description="Helical" evidence="2">
    <location>
        <begin position="7"/>
        <end position="27"/>
    </location>
</feature>
<dbReference type="InterPro" id="IPR004843">
    <property type="entry name" value="Calcineurin-like_PHP"/>
</dbReference>
<reference evidence="4 5" key="1">
    <citation type="journal article" date="2016" name="Nat. Commun.">
        <title>Thousands of microbial genomes shed light on interconnected biogeochemical processes in an aquifer system.</title>
        <authorList>
            <person name="Anantharaman K."/>
            <person name="Brown C.T."/>
            <person name="Hug L.A."/>
            <person name="Sharon I."/>
            <person name="Castelle C.J."/>
            <person name="Probst A.J."/>
            <person name="Thomas B.C."/>
            <person name="Singh A."/>
            <person name="Wilkins M.J."/>
            <person name="Karaoz U."/>
            <person name="Brodie E.L."/>
            <person name="Williams K.H."/>
            <person name="Hubbard S.S."/>
            <person name="Banfield J.F."/>
        </authorList>
    </citation>
    <scope>NUCLEOTIDE SEQUENCE [LARGE SCALE GENOMIC DNA]</scope>
</reference>